<keyword evidence="2" id="KW-1185">Reference proteome</keyword>
<dbReference type="EMBL" id="CM034404">
    <property type="protein sequence ID" value="KAJ0174128.1"/>
    <property type="molecule type" value="Genomic_DNA"/>
</dbReference>
<dbReference type="Proteomes" id="UP000824533">
    <property type="component" value="Linkage Group LG18"/>
</dbReference>
<accession>A0ACC1CR42</accession>
<name>A0ACC1CR42_9NEOP</name>
<evidence type="ECO:0000313" key="1">
    <source>
        <dbReference type="EMBL" id="KAJ0174128.1"/>
    </source>
</evidence>
<sequence>MSLLFNSLIKKSLCFNKHFLTPCRVFNITQAKYLYSHSSMGIDNYLQTRKKVKEQFAPFADKFRLKMGSFVADPKNMIFTEDLKNMVHMAEPADIQLVLDMIIKFNSQNTEYRFGSFVFGPVVMRMFYFLDAPKEALQCFNEPVNAGFFDQLVSVQILLDLLYSHEMYDDMYKVFDRVQEKQINMTKFPKYPVVLVLAACYKQNTPQSFEYASKLWSEMSSVGSQPLRRATTFFAALALKQGAPHIALESLSTQKQHYVTIRNIKATALANMGRVDDALPVLRAVLEIDAPNQMDKHTFFNETIASVREAVTKSNNKDIEREFKNIEKAFSDRGLIENKTLDQLLNAEITMSPRQKDQPRGMPAFHGKRPFGQREQRRPNY</sequence>
<evidence type="ECO:0000313" key="2">
    <source>
        <dbReference type="Proteomes" id="UP000824533"/>
    </source>
</evidence>
<comment type="caution">
    <text evidence="1">The sequence shown here is derived from an EMBL/GenBank/DDBJ whole genome shotgun (WGS) entry which is preliminary data.</text>
</comment>
<reference evidence="1 2" key="1">
    <citation type="journal article" date="2021" name="Front. Genet.">
        <title>Chromosome-Level Genome Assembly Reveals Significant Gene Expansion in the Toll and IMD Signaling Pathways of Dendrolimus kikuchii.</title>
        <authorList>
            <person name="Zhou J."/>
            <person name="Wu P."/>
            <person name="Xiong Z."/>
            <person name="Liu N."/>
            <person name="Zhao N."/>
            <person name="Ji M."/>
            <person name="Qiu Y."/>
            <person name="Yang B."/>
        </authorList>
    </citation>
    <scope>NUCLEOTIDE SEQUENCE [LARGE SCALE GENOMIC DNA]</scope>
    <source>
        <strain evidence="1">Ann1</strain>
    </source>
</reference>
<proteinExistence type="predicted"/>
<gene>
    <name evidence="1" type="ORF">K1T71_010274</name>
</gene>
<organism evidence="1 2">
    <name type="scientific">Dendrolimus kikuchii</name>
    <dbReference type="NCBI Taxonomy" id="765133"/>
    <lineage>
        <taxon>Eukaryota</taxon>
        <taxon>Metazoa</taxon>
        <taxon>Ecdysozoa</taxon>
        <taxon>Arthropoda</taxon>
        <taxon>Hexapoda</taxon>
        <taxon>Insecta</taxon>
        <taxon>Pterygota</taxon>
        <taxon>Neoptera</taxon>
        <taxon>Endopterygota</taxon>
        <taxon>Lepidoptera</taxon>
        <taxon>Glossata</taxon>
        <taxon>Ditrysia</taxon>
        <taxon>Bombycoidea</taxon>
        <taxon>Lasiocampidae</taxon>
        <taxon>Dendrolimus</taxon>
    </lineage>
</organism>
<protein>
    <submittedName>
        <fullName evidence="1">Uncharacterized protein</fullName>
    </submittedName>
</protein>